<dbReference type="EMBL" id="SJPJ01000001">
    <property type="protein sequence ID" value="TWT84878.1"/>
    <property type="molecule type" value="Genomic_DNA"/>
</dbReference>
<comment type="caution">
    <text evidence="1">The sequence shown here is derived from an EMBL/GenBank/DDBJ whole genome shotgun (WGS) entry which is preliminary data.</text>
</comment>
<name>A0A5C5ZCK4_9BACT</name>
<gene>
    <name evidence="1" type="ORF">CA13_63590</name>
</gene>
<accession>A0A5C5ZCK4</accession>
<protein>
    <submittedName>
        <fullName evidence="1">Uncharacterized protein</fullName>
    </submittedName>
</protein>
<evidence type="ECO:0000313" key="2">
    <source>
        <dbReference type="Proteomes" id="UP000315010"/>
    </source>
</evidence>
<proteinExistence type="predicted"/>
<sequence length="135" mass="15880">MPGKKTDVGNDVRKQAGHITATAQPHLKYQPIIVEAESRSEIDYNAWPLLAIRWWRSFPHNNIFRFLQNRFRRDDVFRPFPSSWNAVLQRTSAFDKSLFDDSPYANCIRFLKLSKIRKLILANYFSLTIVSHKNI</sequence>
<keyword evidence="2" id="KW-1185">Reference proteome</keyword>
<evidence type="ECO:0000313" key="1">
    <source>
        <dbReference type="EMBL" id="TWT84878.1"/>
    </source>
</evidence>
<reference evidence="1 2" key="1">
    <citation type="submission" date="2019-02" db="EMBL/GenBank/DDBJ databases">
        <title>Deep-cultivation of Planctomycetes and their phenomic and genomic characterization uncovers novel biology.</title>
        <authorList>
            <person name="Wiegand S."/>
            <person name="Jogler M."/>
            <person name="Boedeker C."/>
            <person name="Pinto D."/>
            <person name="Vollmers J."/>
            <person name="Rivas-Marin E."/>
            <person name="Kohn T."/>
            <person name="Peeters S.H."/>
            <person name="Heuer A."/>
            <person name="Rast P."/>
            <person name="Oberbeckmann S."/>
            <person name="Bunk B."/>
            <person name="Jeske O."/>
            <person name="Meyerdierks A."/>
            <person name="Storesund J.E."/>
            <person name="Kallscheuer N."/>
            <person name="Luecker S."/>
            <person name="Lage O.M."/>
            <person name="Pohl T."/>
            <person name="Merkel B.J."/>
            <person name="Hornburger P."/>
            <person name="Mueller R.-W."/>
            <person name="Bruemmer F."/>
            <person name="Labrenz M."/>
            <person name="Spormann A.M."/>
            <person name="Op Den Camp H."/>
            <person name="Overmann J."/>
            <person name="Amann R."/>
            <person name="Jetten M.S.M."/>
            <person name="Mascher T."/>
            <person name="Medema M.H."/>
            <person name="Devos D.P."/>
            <person name="Kaster A.-K."/>
            <person name="Ovreas L."/>
            <person name="Rohde M."/>
            <person name="Galperin M.Y."/>
            <person name="Jogler C."/>
        </authorList>
    </citation>
    <scope>NUCLEOTIDE SEQUENCE [LARGE SCALE GENOMIC DNA]</scope>
    <source>
        <strain evidence="1 2">CA13</strain>
    </source>
</reference>
<dbReference type="Proteomes" id="UP000315010">
    <property type="component" value="Unassembled WGS sequence"/>
</dbReference>
<organism evidence="1 2">
    <name type="scientific">Novipirellula herctigrandis</name>
    <dbReference type="NCBI Taxonomy" id="2527986"/>
    <lineage>
        <taxon>Bacteria</taxon>
        <taxon>Pseudomonadati</taxon>
        <taxon>Planctomycetota</taxon>
        <taxon>Planctomycetia</taxon>
        <taxon>Pirellulales</taxon>
        <taxon>Pirellulaceae</taxon>
        <taxon>Novipirellula</taxon>
    </lineage>
</organism>
<dbReference type="AlphaFoldDB" id="A0A5C5ZCK4"/>